<feature type="transmembrane region" description="Helical" evidence="6">
    <location>
        <begin position="89"/>
        <end position="114"/>
    </location>
</feature>
<evidence type="ECO:0000256" key="5">
    <source>
        <dbReference type="ARBA" id="ARBA00038359"/>
    </source>
</evidence>
<feature type="transmembrane region" description="Helical" evidence="6">
    <location>
        <begin position="15"/>
        <end position="37"/>
    </location>
</feature>
<dbReference type="GeneID" id="36541275"/>
<feature type="transmembrane region" description="Helical" evidence="6">
    <location>
        <begin position="239"/>
        <end position="261"/>
    </location>
</feature>
<dbReference type="InterPro" id="IPR052337">
    <property type="entry name" value="SAT4-like"/>
</dbReference>
<evidence type="ECO:0000256" key="4">
    <source>
        <dbReference type="ARBA" id="ARBA00023136"/>
    </source>
</evidence>
<comment type="similarity">
    <text evidence="5">Belongs to the SAT4 family.</text>
</comment>
<sequence>MPTSNEYGPDSQGSVVIGVALAFAIITFIVIVLRLFARIYVLRQMGFDDYLIIGACLFSWAFSAVTIVAVRHGLGSHIDNVPLTGMETYAFNVWLSSMFYLASIGFIKTSVCWFYTRLGARYLTRLAYIMMVIVACQATSFVLVAAFQCNPIPKAWKGEAIGGKCVTINVFYLANAALNIFTDVLTYTLPIKVVFELQVPKKQKMVLGFILSLGLFACISSIIRITYIPTMLTSKDATWAITGAMYWSVIEINIGILAASIPSFKAIASRFLPRLIGEYTSNRKYATFSDDPRKYGTGFSRVQDDGMVMGGMGKGYNDTAMGTQIGRTTSEDRIFVPEGRIYAKTQIETNVEESRDYTGRSSSLERH</sequence>
<reference evidence="8" key="1">
    <citation type="submission" date="2016-12" db="EMBL/GenBank/DDBJ databases">
        <title>The genomes of Aspergillus section Nigri reveals drivers in fungal speciation.</title>
        <authorList>
            <consortium name="DOE Joint Genome Institute"/>
            <person name="Vesth T.C."/>
            <person name="Nybo J."/>
            <person name="Theobald S."/>
            <person name="Brandl J."/>
            <person name="Frisvad J.C."/>
            <person name="Nielsen K.F."/>
            <person name="Lyhne E.K."/>
            <person name="Kogle M.E."/>
            <person name="Kuo A."/>
            <person name="Riley R."/>
            <person name="Clum A."/>
            <person name="Nolan M."/>
            <person name="Lipzen A."/>
            <person name="Salamov A."/>
            <person name="Henrissat B."/>
            <person name="Wiebenga A."/>
            <person name="De vries R.P."/>
            <person name="Grigoriev I.V."/>
            <person name="Mortensen U.H."/>
            <person name="Andersen M.R."/>
            <person name="Baker S.E."/>
        </authorList>
    </citation>
    <scope>NUCLEOTIDE SEQUENCE</scope>
    <source>
        <strain evidence="8">IBT 28561</strain>
    </source>
</reference>
<feature type="transmembrane region" description="Helical" evidence="6">
    <location>
        <begin position="49"/>
        <end position="69"/>
    </location>
</feature>
<evidence type="ECO:0000259" key="7">
    <source>
        <dbReference type="Pfam" id="PF20684"/>
    </source>
</evidence>
<dbReference type="PANTHER" id="PTHR33048">
    <property type="entry name" value="PTH11-LIKE INTEGRAL MEMBRANE PROTEIN (AFU_ORTHOLOGUE AFUA_5G11245)"/>
    <property type="match status" value="1"/>
</dbReference>
<dbReference type="GO" id="GO:0016020">
    <property type="term" value="C:membrane"/>
    <property type="evidence" value="ECO:0007669"/>
    <property type="project" value="UniProtKB-SubCell"/>
</dbReference>
<evidence type="ECO:0000256" key="1">
    <source>
        <dbReference type="ARBA" id="ARBA00004141"/>
    </source>
</evidence>
<dbReference type="InterPro" id="IPR049326">
    <property type="entry name" value="Rhodopsin_dom_fungi"/>
</dbReference>
<dbReference type="RefSeq" id="XP_024690402.1">
    <property type="nucleotide sequence ID" value="XM_024833751.1"/>
</dbReference>
<evidence type="ECO:0000256" key="2">
    <source>
        <dbReference type="ARBA" id="ARBA00022692"/>
    </source>
</evidence>
<feature type="transmembrane region" description="Helical" evidence="6">
    <location>
        <begin position="206"/>
        <end position="227"/>
    </location>
</feature>
<name>A0A2I1CW27_ASPC2</name>
<gene>
    <name evidence="8" type="ORF">P168DRAFT_241141</name>
</gene>
<keyword evidence="3 6" id="KW-1133">Transmembrane helix</keyword>
<evidence type="ECO:0000313" key="9">
    <source>
        <dbReference type="Proteomes" id="UP000234254"/>
    </source>
</evidence>
<comment type="subcellular location">
    <subcellularLocation>
        <location evidence="1">Membrane</location>
        <topology evidence="1">Multi-pass membrane protein</topology>
    </subcellularLocation>
</comment>
<keyword evidence="9" id="KW-1185">Reference proteome</keyword>
<evidence type="ECO:0000256" key="6">
    <source>
        <dbReference type="SAM" id="Phobius"/>
    </source>
</evidence>
<evidence type="ECO:0000313" key="8">
    <source>
        <dbReference type="EMBL" id="PKY01808.1"/>
    </source>
</evidence>
<dbReference type="OrthoDB" id="444631at2759"/>
<feature type="transmembrane region" description="Helical" evidence="6">
    <location>
        <begin position="166"/>
        <end position="185"/>
    </location>
</feature>
<dbReference type="Pfam" id="PF20684">
    <property type="entry name" value="Fung_rhodopsin"/>
    <property type="match status" value="1"/>
</dbReference>
<feature type="domain" description="Rhodopsin" evidence="7">
    <location>
        <begin position="33"/>
        <end position="269"/>
    </location>
</feature>
<dbReference type="AlphaFoldDB" id="A0A2I1CW27"/>
<keyword evidence="4 6" id="KW-0472">Membrane</keyword>
<comment type="caution">
    <text evidence="8">The sequence shown here is derived from an EMBL/GenBank/DDBJ whole genome shotgun (WGS) entry which is preliminary data.</text>
</comment>
<keyword evidence="2 6" id="KW-0812">Transmembrane</keyword>
<organism evidence="8 9">
    <name type="scientific">Aspergillus campestris (strain IBT 28561)</name>
    <dbReference type="NCBI Taxonomy" id="1392248"/>
    <lineage>
        <taxon>Eukaryota</taxon>
        <taxon>Fungi</taxon>
        <taxon>Dikarya</taxon>
        <taxon>Ascomycota</taxon>
        <taxon>Pezizomycotina</taxon>
        <taxon>Eurotiomycetes</taxon>
        <taxon>Eurotiomycetidae</taxon>
        <taxon>Eurotiales</taxon>
        <taxon>Aspergillaceae</taxon>
        <taxon>Aspergillus</taxon>
        <taxon>Aspergillus subgen. Circumdati</taxon>
    </lineage>
</organism>
<evidence type="ECO:0000256" key="3">
    <source>
        <dbReference type="ARBA" id="ARBA00022989"/>
    </source>
</evidence>
<dbReference type="Proteomes" id="UP000234254">
    <property type="component" value="Unassembled WGS sequence"/>
</dbReference>
<dbReference type="EMBL" id="MSFM01000011">
    <property type="protein sequence ID" value="PKY01808.1"/>
    <property type="molecule type" value="Genomic_DNA"/>
</dbReference>
<dbReference type="VEuPathDB" id="FungiDB:P168DRAFT_241141"/>
<protein>
    <submittedName>
        <fullName evidence="8">Integral membrane protein Pth11-like protein</fullName>
    </submittedName>
</protein>
<proteinExistence type="inferred from homology"/>
<dbReference type="PANTHER" id="PTHR33048:SF114">
    <property type="entry name" value="MEMBRANE PROTEIN PTH11-LIKE, PUTATIVE (AFU_ORTHOLOGUE AFUA_7G06620)-RELATED"/>
    <property type="match status" value="1"/>
</dbReference>
<feature type="transmembrane region" description="Helical" evidence="6">
    <location>
        <begin position="126"/>
        <end position="146"/>
    </location>
</feature>
<accession>A0A2I1CW27</accession>